<protein>
    <submittedName>
        <fullName evidence="2">Expressed protein</fullName>
    </submittedName>
</protein>
<reference evidence="2" key="1">
    <citation type="journal article" date="2013" name="Nature">
        <title>The genomes of four tapeworm species reveal adaptations to parasitism.</title>
        <authorList>
            <person name="Tsai I.J."/>
            <person name="Zarowiecki M."/>
            <person name="Holroyd N."/>
            <person name="Garciarrubio A."/>
            <person name="Sanchez-Flores A."/>
            <person name="Brooks K.L."/>
            <person name="Tracey A."/>
            <person name="Bobes R.J."/>
            <person name="Fragoso G."/>
            <person name="Sciutto E."/>
            <person name="Aslett M."/>
            <person name="Beasley H."/>
            <person name="Bennett H.M."/>
            <person name="Cai J."/>
            <person name="Camicia F."/>
            <person name="Clark R."/>
            <person name="Cucher M."/>
            <person name="De Silva N."/>
            <person name="Day T.A."/>
            <person name="Deplazes P."/>
            <person name="Estrada K."/>
            <person name="Fernandez C."/>
            <person name="Holland P.W."/>
            <person name="Hou J."/>
            <person name="Hu S."/>
            <person name="Huckvale T."/>
            <person name="Hung S.S."/>
            <person name="Kamenetzky L."/>
            <person name="Keane J.A."/>
            <person name="Kiss F."/>
            <person name="Koziol U."/>
            <person name="Lambert O."/>
            <person name="Liu K."/>
            <person name="Luo X."/>
            <person name="Luo Y."/>
            <person name="Macchiaroli N."/>
            <person name="Nichol S."/>
            <person name="Paps J."/>
            <person name="Parkinson J."/>
            <person name="Pouchkina-Stantcheva N."/>
            <person name="Riddiford N."/>
            <person name="Rosenzvit M."/>
            <person name="Salinas G."/>
            <person name="Wasmuth J.D."/>
            <person name="Zamanian M."/>
            <person name="Zheng Y."/>
            <person name="Cai X."/>
            <person name="Soberon X."/>
            <person name="Olson P.D."/>
            <person name="Laclette J.P."/>
            <person name="Brehm K."/>
            <person name="Berriman M."/>
            <person name="Garciarrubio A."/>
            <person name="Bobes R.J."/>
            <person name="Fragoso G."/>
            <person name="Sanchez-Flores A."/>
            <person name="Estrada K."/>
            <person name="Cevallos M.A."/>
            <person name="Morett E."/>
            <person name="Gonzalez V."/>
            <person name="Portillo T."/>
            <person name="Ochoa-Leyva A."/>
            <person name="Jose M.V."/>
            <person name="Sciutto E."/>
            <person name="Landa A."/>
            <person name="Jimenez L."/>
            <person name="Valdes V."/>
            <person name="Carrero J.C."/>
            <person name="Larralde C."/>
            <person name="Morales-Montor J."/>
            <person name="Limon-Lason J."/>
            <person name="Soberon X."/>
            <person name="Laclette J.P."/>
        </authorList>
    </citation>
    <scope>NUCLEOTIDE SEQUENCE [LARGE SCALE GENOMIC DNA]</scope>
</reference>
<evidence type="ECO:0000256" key="1">
    <source>
        <dbReference type="SAM" id="MobiDB-lite"/>
    </source>
</evidence>
<accession>A0A068YJV1</accession>
<feature type="region of interest" description="Disordered" evidence="1">
    <location>
        <begin position="32"/>
        <end position="89"/>
    </location>
</feature>
<dbReference type="EMBL" id="LN902842">
    <property type="protein sequence ID" value="CDS42544.1"/>
    <property type="molecule type" value="Genomic_DNA"/>
</dbReference>
<evidence type="ECO:0000313" key="2">
    <source>
        <dbReference type="EMBL" id="CDS42544.1"/>
    </source>
</evidence>
<reference evidence="2" key="2">
    <citation type="submission" date="2015-11" db="EMBL/GenBank/DDBJ databases">
        <authorList>
            <person name="Zhang Y."/>
            <person name="Guo Z."/>
        </authorList>
    </citation>
    <scope>NUCLEOTIDE SEQUENCE</scope>
</reference>
<organism evidence="2 3">
    <name type="scientific">Echinococcus multilocularis</name>
    <name type="common">Fox tapeworm</name>
    <dbReference type="NCBI Taxonomy" id="6211"/>
    <lineage>
        <taxon>Eukaryota</taxon>
        <taxon>Metazoa</taxon>
        <taxon>Spiralia</taxon>
        <taxon>Lophotrochozoa</taxon>
        <taxon>Platyhelminthes</taxon>
        <taxon>Cestoda</taxon>
        <taxon>Eucestoda</taxon>
        <taxon>Cyclophyllidea</taxon>
        <taxon>Taeniidae</taxon>
        <taxon>Echinococcus</taxon>
    </lineage>
</organism>
<keyword evidence="3" id="KW-1185">Reference proteome</keyword>
<feature type="compositionally biased region" description="Polar residues" evidence="1">
    <location>
        <begin position="67"/>
        <end position="83"/>
    </location>
</feature>
<proteinExistence type="predicted"/>
<feature type="compositionally biased region" description="Polar residues" evidence="1">
    <location>
        <begin position="45"/>
        <end position="57"/>
    </location>
</feature>
<sequence length="89" mass="10122">MGLESLKNLPVFHEQNFKNYVPYRLSSQPRITYINTKHRTPATPHVSQQRNDSTGEGNQKRGRSEQVSDGQCTPNDNPGNTPSKQRKID</sequence>
<gene>
    <name evidence="2" type="ORF">EmuJ_001025900</name>
</gene>
<evidence type="ECO:0000313" key="3">
    <source>
        <dbReference type="Proteomes" id="UP000017246"/>
    </source>
</evidence>
<dbReference type="Proteomes" id="UP000017246">
    <property type="component" value="Unassembled WGS sequence"/>
</dbReference>
<dbReference type="AlphaFoldDB" id="A0A068YJV1"/>
<dbReference type="OMA" id="INTKPRT"/>
<name>A0A068YJV1_ECHMU</name>